<evidence type="ECO:0000256" key="1">
    <source>
        <dbReference type="SAM" id="MobiDB-lite"/>
    </source>
</evidence>
<dbReference type="AlphaFoldDB" id="A0A453QQ64"/>
<proteinExistence type="predicted"/>
<evidence type="ECO:0000313" key="3">
    <source>
        <dbReference type="Proteomes" id="UP000015105"/>
    </source>
</evidence>
<feature type="compositionally biased region" description="Polar residues" evidence="1">
    <location>
        <begin position="19"/>
        <end position="30"/>
    </location>
</feature>
<feature type="region of interest" description="Disordered" evidence="1">
    <location>
        <begin position="1"/>
        <end position="38"/>
    </location>
</feature>
<dbReference type="Proteomes" id="UP000015105">
    <property type="component" value="Chromosome 7D"/>
</dbReference>
<accession>A0A453QQ64</accession>
<sequence length="59" mass="6489">MLQLRKSIENDGSDDNGQDDTIGSCNNLSEENGEDAEMTQIELGNLRVSNLGMFEQIAQ</sequence>
<reference evidence="2" key="4">
    <citation type="submission" date="2019-03" db="UniProtKB">
        <authorList>
            <consortium name="EnsemblPlants"/>
        </authorList>
    </citation>
    <scope>IDENTIFICATION</scope>
</reference>
<organism evidence="2 3">
    <name type="scientific">Aegilops tauschii subsp. strangulata</name>
    <name type="common">Goatgrass</name>
    <dbReference type="NCBI Taxonomy" id="200361"/>
    <lineage>
        <taxon>Eukaryota</taxon>
        <taxon>Viridiplantae</taxon>
        <taxon>Streptophyta</taxon>
        <taxon>Embryophyta</taxon>
        <taxon>Tracheophyta</taxon>
        <taxon>Spermatophyta</taxon>
        <taxon>Magnoliopsida</taxon>
        <taxon>Liliopsida</taxon>
        <taxon>Poales</taxon>
        <taxon>Poaceae</taxon>
        <taxon>BOP clade</taxon>
        <taxon>Pooideae</taxon>
        <taxon>Triticodae</taxon>
        <taxon>Triticeae</taxon>
        <taxon>Triticinae</taxon>
        <taxon>Aegilops</taxon>
    </lineage>
</organism>
<reference evidence="2" key="5">
    <citation type="journal article" date="2021" name="G3 (Bethesda)">
        <title>Aegilops tauschii genome assembly Aet v5.0 features greater sequence contiguity and improved annotation.</title>
        <authorList>
            <person name="Wang L."/>
            <person name="Zhu T."/>
            <person name="Rodriguez J.C."/>
            <person name="Deal K.R."/>
            <person name="Dubcovsky J."/>
            <person name="McGuire P.E."/>
            <person name="Lux T."/>
            <person name="Spannagl M."/>
            <person name="Mayer K.F.X."/>
            <person name="Baldrich P."/>
            <person name="Meyers B.C."/>
            <person name="Huo N."/>
            <person name="Gu Y.Q."/>
            <person name="Zhou H."/>
            <person name="Devos K.M."/>
            <person name="Bennetzen J.L."/>
            <person name="Unver T."/>
            <person name="Budak H."/>
            <person name="Gulick P.J."/>
            <person name="Galiba G."/>
            <person name="Kalapos B."/>
            <person name="Nelson D.R."/>
            <person name="Li P."/>
            <person name="You F.M."/>
            <person name="Luo M.C."/>
            <person name="Dvorak J."/>
        </authorList>
    </citation>
    <scope>NUCLEOTIDE SEQUENCE [LARGE SCALE GENOMIC DNA]</scope>
    <source>
        <strain evidence="2">cv. AL8/78</strain>
    </source>
</reference>
<evidence type="ECO:0000313" key="2">
    <source>
        <dbReference type="EnsemblPlants" id="AET7Gv20274300.1"/>
    </source>
</evidence>
<dbReference type="EnsemblPlants" id="AET7Gv20274300.1">
    <property type="protein sequence ID" value="AET7Gv20274300.1"/>
    <property type="gene ID" value="AET7Gv20274300"/>
</dbReference>
<reference evidence="2" key="3">
    <citation type="journal article" date="2017" name="Nature">
        <title>Genome sequence of the progenitor of the wheat D genome Aegilops tauschii.</title>
        <authorList>
            <person name="Luo M.C."/>
            <person name="Gu Y.Q."/>
            <person name="Puiu D."/>
            <person name="Wang H."/>
            <person name="Twardziok S.O."/>
            <person name="Deal K.R."/>
            <person name="Huo N."/>
            <person name="Zhu T."/>
            <person name="Wang L."/>
            <person name="Wang Y."/>
            <person name="McGuire P.E."/>
            <person name="Liu S."/>
            <person name="Long H."/>
            <person name="Ramasamy R.K."/>
            <person name="Rodriguez J.C."/>
            <person name="Van S.L."/>
            <person name="Yuan L."/>
            <person name="Wang Z."/>
            <person name="Xia Z."/>
            <person name="Xiao L."/>
            <person name="Anderson O.D."/>
            <person name="Ouyang S."/>
            <person name="Liang Y."/>
            <person name="Zimin A.V."/>
            <person name="Pertea G."/>
            <person name="Qi P."/>
            <person name="Bennetzen J.L."/>
            <person name="Dai X."/>
            <person name="Dawson M.W."/>
            <person name="Muller H.G."/>
            <person name="Kugler K."/>
            <person name="Rivarola-Duarte L."/>
            <person name="Spannagl M."/>
            <person name="Mayer K.F.X."/>
            <person name="Lu F.H."/>
            <person name="Bevan M.W."/>
            <person name="Leroy P."/>
            <person name="Li P."/>
            <person name="You F.M."/>
            <person name="Sun Q."/>
            <person name="Liu Z."/>
            <person name="Lyons E."/>
            <person name="Wicker T."/>
            <person name="Salzberg S.L."/>
            <person name="Devos K.M."/>
            <person name="Dvorak J."/>
        </authorList>
    </citation>
    <scope>NUCLEOTIDE SEQUENCE [LARGE SCALE GENOMIC DNA]</scope>
    <source>
        <strain evidence="2">cv. AL8/78</strain>
    </source>
</reference>
<protein>
    <submittedName>
        <fullName evidence="2">Uncharacterized protein</fullName>
    </submittedName>
</protein>
<dbReference type="Gramene" id="AET7Gv20274300.1">
    <property type="protein sequence ID" value="AET7Gv20274300.1"/>
    <property type="gene ID" value="AET7Gv20274300"/>
</dbReference>
<reference evidence="3" key="2">
    <citation type="journal article" date="2017" name="Nat. Plants">
        <title>The Aegilops tauschii genome reveals multiple impacts of transposons.</title>
        <authorList>
            <person name="Zhao G."/>
            <person name="Zou C."/>
            <person name="Li K."/>
            <person name="Wang K."/>
            <person name="Li T."/>
            <person name="Gao L."/>
            <person name="Zhang X."/>
            <person name="Wang H."/>
            <person name="Yang Z."/>
            <person name="Liu X."/>
            <person name="Jiang W."/>
            <person name="Mao L."/>
            <person name="Kong X."/>
            <person name="Jiao Y."/>
            <person name="Jia J."/>
        </authorList>
    </citation>
    <scope>NUCLEOTIDE SEQUENCE [LARGE SCALE GENOMIC DNA]</scope>
    <source>
        <strain evidence="3">cv. AL8/78</strain>
    </source>
</reference>
<keyword evidence="3" id="KW-1185">Reference proteome</keyword>
<reference evidence="3" key="1">
    <citation type="journal article" date="2014" name="Science">
        <title>Ancient hybridizations among the ancestral genomes of bread wheat.</title>
        <authorList>
            <consortium name="International Wheat Genome Sequencing Consortium,"/>
            <person name="Marcussen T."/>
            <person name="Sandve S.R."/>
            <person name="Heier L."/>
            <person name="Spannagl M."/>
            <person name="Pfeifer M."/>
            <person name="Jakobsen K.S."/>
            <person name="Wulff B.B."/>
            <person name="Steuernagel B."/>
            <person name="Mayer K.F."/>
            <person name="Olsen O.A."/>
        </authorList>
    </citation>
    <scope>NUCLEOTIDE SEQUENCE [LARGE SCALE GENOMIC DNA]</scope>
    <source>
        <strain evidence="3">cv. AL8/78</strain>
    </source>
</reference>
<name>A0A453QQ64_AEGTS</name>